<proteinExistence type="predicted"/>
<protein>
    <submittedName>
        <fullName evidence="1">Uncharacterized protein</fullName>
    </submittedName>
</protein>
<keyword evidence="2" id="KW-1185">Reference proteome</keyword>
<name>A0ABY7VGC3_9GAMM</name>
<dbReference type="Proteomes" id="UP001215231">
    <property type="component" value="Chromosome"/>
</dbReference>
<dbReference type="EMBL" id="CP059693">
    <property type="protein sequence ID" value="WDE12568.1"/>
    <property type="molecule type" value="Genomic_DNA"/>
</dbReference>
<evidence type="ECO:0000313" key="1">
    <source>
        <dbReference type="EMBL" id="WDE12568.1"/>
    </source>
</evidence>
<gene>
    <name evidence="1" type="ORF">H3N35_03560</name>
</gene>
<accession>A0ABY7VGC3</accession>
<reference evidence="1 2" key="1">
    <citation type="journal article" date="2022" name="Mar. Drugs">
        <title>Bioassay-Guided Fractionation Leads to the Detection of Cholic Acid Generated by the Rare Thalassomonas sp.</title>
        <authorList>
            <person name="Pheiffer F."/>
            <person name="Schneider Y.K."/>
            <person name="Hansen E.H."/>
            <person name="Andersen J.H."/>
            <person name="Isaksson J."/>
            <person name="Busche T."/>
            <person name="R C."/>
            <person name="Kalinowski J."/>
            <person name="Zyl L.V."/>
            <person name="Trindade M."/>
        </authorList>
    </citation>
    <scope>NUCLEOTIDE SEQUENCE [LARGE SCALE GENOMIC DNA]</scope>
    <source>
        <strain evidence="1 2">A5K-61T</strain>
    </source>
</reference>
<evidence type="ECO:0000313" key="2">
    <source>
        <dbReference type="Proteomes" id="UP001215231"/>
    </source>
</evidence>
<sequence>MAQKPLWMASYTTGSMAETRVPPAAFFITGRYALPAPVITDTGRRYSPGTGRNANSQSKNGFFKFVMHAFLLIVLMNLPRGSKPVDCQLSAQPHNLKRRQKKPSQTMLQSTDMVYKNITTCIYRQKEIKNQN</sequence>
<organism evidence="1 2">
    <name type="scientific">Thalassomonas haliotis</name>
    <dbReference type="NCBI Taxonomy" id="485448"/>
    <lineage>
        <taxon>Bacteria</taxon>
        <taxon>Pseudomonadati</taxon>
        <taxon>Pseudomonadota</taxon>
        <taxon>Gammaproteobacteria</taxon>
        <taxon>Alteromonadales</taxon>
        <taxon>Colwelliaceae</taxon>
        <taxon>Thalassomonas</taxon>
    </lineage>
</organism>
<dbReference type="RefSeq" id="WP_274052848.1">
    <property type="nucleotide sequence ID" value="NZ_CP059693.1"/>
</dbReference>